<feature type="chain" id="PRO_5039233817" description="Phosphodiester glycosidase domain-containing protein" evidence="1">
    <location>
        <begin position="24"/>
        <end position="491"/>
    </location>
</feature>
<evidence type="ECO:0000313" key="3">
    <source>
        <dbReference type="EMBL" id="GII78173.1"/>
    </source>
</evidence>
<dbReference type="PANTHER" id="PTHR40446">
    <property type="entry name" value="N-ACETYLGLUCOSAMINE-1-PHOSPHODIESTER ALPHA-N-ACETYLGLUCOSAMINIDASE"/>
    <property type="match status" value="1"/>
</dbReference>
<keyword evidence="1" id="KW-0732">Signal</keyword>
<name>A0A919R343_9ACTN</name>
<sequence length="491" mass="51688">MPRRLIAGLAAMSLVMATAPVAAADTAARPVRSKLPTKGFPLAESDAGTQKHTTVAPGLDLFTMVQGKPSDGYTVSLLIKGKDYGSKAEAEAAAEAARAAGHEVGVQRFVRPGVADYPEGEGYMVRTGRWTLAQRHGAEKVVKRLKDDGIKAKVDFLGDDGTRTTGPWNMRVLTIDPGRFRGSLRASLGQSVAKRETPSAMAKHAKAIAAVNGGFFNIHTAKNLRGEPVGISVVNGRLLSEAVPGRSAIVLKGRTARITEVKTSITAKSEGGEKTVVNGVNRMAAADELVLYTEEFGEKTPADEGAEAVLNDKGEVTELRPAGGKVAAGTRVLHGTGIMADWIWSHAWERWTIEIESKVTDLRTRKSIPLTSDTGIIGGSVGLVRNGRAHVTAKTDGYANVNMILRRHPRTLAGVTKSGELILATVDGRRPGVSVGASMVEAAELMMWLGARQAVNLDGGGSSAMVVKGKVVNTPSDGSERGVGDALLVLP</sequence>
<gene>
    <name evidence="3" type="ORF">Sru01_31550</name>
</gene>
<dbReference type="PANTHER" id="PTHR40446:SF2">
    <property type="entry name" value="N-ACETYLGLUCOSAMINE-1-PHOSPHODIESTER ALPHA-N-ACETYLGLUCOSAMINIDASE"/>
    <property type="match status" value="1"/>
</dbReference>
<dbReference type="AlphaFoldDB" id="A0A919R343"/>
<organism evidence="3 4">
    <name type="scientific">Sphaerisporangium rufum</name>
    <dbReference type="NCBI Taxonomy" id="1381558"/>
    <lineage>
        <taxon>Bacteria</taxon>
        <taxon>Bacillati</taxon>
        <taxon>Actinomycetota</taxon>
        <taxon>Actinomycetes</taxon>
        <taxon>Streptosporangiales</taxon>
        <taxon>Streptosporangiaceae</taxon>
        <taxon>Sphaerisporangium</taxon>
    </lineage>
</organism>
<dbReference type="Pfam" id="PF09992">
    <property type="entry name" value="NAGPA"/>
    <property type="match status" value="1"/>
</dbReference>
<feature type="signal peptide" evidence="1">
    <location>
        <begin position="1"/>
        <end position="23"/>
    </location>
</feature>
<evidence type="ECO:0000256" key="1">
    <source>
        <dbReference type="SAM" id="SignalP"/>
    </source>
</evidence>
<dbReference type="InterPro" id="IPR018711">
    <property type="entry name" value="NAGPA"/>
</dbReference>
<dbReference type="EMBL" id="BOOU01000045">
    <property type="protein sequence ID" value="GII78173.1"/>
    <property type="molecule type" value="Genomic_DNA"/>
</dbReference>
<evidence type="ECO:0000259" key="2">
    <source>
        <dbReference type="Pfam" id="PF09992"/>
    </source>
</evidence>
<accession>A0A919R343</accession>
<comment type="caution">
    <text evidence="3">The sequence shown here is derived from an EMBL/GenBank/DDBJ whole genome shotgun (WGS) entry which is preliminary data.</text>
</comment>
<protein>
    <recommendedName>
        <fullName evidence="2">Phosphodiester glycosidase domain-containing protein</fullName>
    </recommendedName>
</protein>
<feature type="domain" description="Phosphodiester glycosidase" evidence="2">
    <location>
        <begin position="364"/>
        <end position="489"/>
    </location>
</feature>
<reference evidence="3" key="1">
    <citation type="submission" date="2021-01" db="EMBL/GenBank/DDBJ databases">
        <title>Whole genome shotgun sequence of Sphaerisporangium rufum NBRC 109079.</title>
        <authorList>
            <person name="Komaki H."/>
            <person name="Tamura T."/>
        </authorList>
    </citation>
    <scope>NUCLEOTIDE SEQUENCE</scope>
    <source>
        <strain evidence="3">NBRC 109079</strain>
    </source>
</reference>
<proteinExistence type="predicted"/>
<dbReference type="Proteomes" id="UP000655287">
    <property type="component" value="Unassembled WGS sequence"/>
</dbReference>
<keyword evidence="4" id="KW-1185">Reference proteome</keyword>
<dbReference type="RefSeq" id="WP_203985317.1">
    <property type="nucleotide sequence ID" value="NZ_BOOU01000045.1"/>
</dbReference>
<evidence type="ECO:0000313" key="4">
    <source>
        <dbReference type="Proteomes" id="UP000655287"/>
    </source>
</evidence>